<evidence type="ECO:0000313" key="2">
    <source>
        <dbReference type="Proteomes" id="UP000789759"/>
    </source>
</evidence>
<dbReference type="AlphaFoldDB" id="A0A9N9KII2"/>
<comment type="caution">
    <text evidence="1">The sequence shown here is derived from an EMBL/GenBank/DDBJ whole genome shotgun (WGS) entry which is preliminary data.</text>
</comment>
<gene>
    <name evidence="1" type="ORF">CPELLU_LOCUS20811</name>
</gene>
<feature type="non-terminal residue" evidence="1">
    <location>
        <position position="65"/>
    </location>
</feature>
<proteinExistence type="predicted"/>
<protein>
    <submittedName>
        <fullName evidence="1">3331_t:CDS:1</fullName>
    </submittedName>
</protein>
<accession>A0A9N9KII2</accession>
<dbReference type="EMBL" id="CAJVQA010067581">
    <property type="protein sequence ID" value="CAG8832106.1"/>
    <property type="molecule type" value="Genomic_DNA"/>
</dbReference>
<keyword evidence="2" id="KW-1185">Reference proteome</keyword>
<sequence>IYHATHIPLFVSKVGKSHSLTPPLESKQHASIKLLIVQPQGVLRGQHGGIAQVEGVGEMHSVWMR</sequence>
<evidence type="ECO:0000313" key="1">
    <source>
        <dbReference type="EMBL" id="CAG8832106.1"/>
    </source>
</evidence>
<feature type="non-terminal residue" evidence="1">
    <location>
        <position position="1"/>
    </location>
</feature>
<organism evidence="1 2">
    <name type="scientific">Cetraspora pellucida</name>
    <dbReference type="NCBI Taxonomy" id="1433469"/>
    <lineage>
        <taxon>Eukaryota</taxon>
        <taxon>Fungi</taxon>
        <taxon>Fungi incertae sedis</taxon>
        <taxon>Mucoromycota</taxon>
        <taxon>Glomeromycotina</taxon>
        <taxon>Glomeromycetes</taxon>
        <taxon>Diversisporales</taxon>
        <taxon>Gigasporaceae</taxon>
        <taxon>Cetraspora</taxon>
    </lineage>
</organism>
<reference evidence="1" key="1">
    <citation type="submission" date="2021-06" db="EMBL/GenBank/DDBJ databases">
        <authorList>
            <person name="Kallberg Y."/>
            <person name="Tangrot J."/>
            <person name="Rosling A."/>
        </authorList>
    </citation>
    <scope>NUCLEOTIDE SEQUENCE</scope>
    <source>
        <strain evidence="1">FL966</strain>
    </source>
</reference>
<dbReference type="Proteomes" id="UP000789759">
    <property type="component" value="Unassembled WGS sequence"/>
</dbReference>
<name>A0A9N9KII2_9GLOM</name>